<organism evidence="2 3">
    <name type="scientific">Xanthomonas albilineans (strain GPE PC73 / CFBP 7063)</name>
    <dbReference type="NCBI Taxonomy" id="380358"/>
    <lineage>
        <taxon>Bacteria</taxon>
        <taxon>Pseudomonadati</taxon>
        <taxon>Pseudomonadota</taxon>
        <taxon>Gammaproteobacteria</taxon>
        <taxon>Lysobacterales</taxon>
        <taxon>Lysobacteraceae</taxon>
        <taxon>Xanthomonas</taxon>
    </lineage>
</organism>
<dbReference type="GO" id="GO:0004803">
    <property type="term" value="F:transposase activity"/>
    <property type="evidence" value="ECO:0007669"/>
    <property type="project" value="InterPro"/>
</dbReference>
<feature type="domain" description="Transposase IS4-like" evidence="1">
    <location>
        <begin position="1"/>
        <end position="116"/>
    </location>
</feature>
<reference evidence="2 3" key="1">
    <citation type="journal article" date="2009" name="BMC Genomics">
        <title>The complete genome sequence of Xanthomonas albilineans provides new insights into the reductive genome evolution of the xylem-limited Xanthomonadaceae.</title>
        <authorList>
            <person name="Pieretti I."/>
            <person name="Royer M."/>
            <person name="Barbe V."/>
            <person name="Carrere S."/>
            <person name="Koebnik R."/>
            <person name="Cociancich S."/>
            <person name="Couloux A."/>
            <person name="Darrasse A."/>
            <person name="Gouzy J."/>
            <person name="Jacques M.A."/>
            <person name="Lauber E."/>
            <person name="Manceau C."/>
            <person name="Mangenot S."/>
            <person name="Poussier S."/>
            <person name="Segurens B."/>
            <person name="Szurek B."/>
            <person name="Verdier V."/>
            <person name="Arlat M."/>
            <person name="Rott P."/>
        </authorList>
    </citation>
    <scope>NUCLEOTIDE SEQUENCE [LARGE SCALE GENOMIC DNA]</scope>
    <source>
        <strain evidence="3">GPE PC73 / CFBP 7063</strain>
    </source>
</reference>
<dbReference type="KEGG" id="xal:XALC_2365"/>
<accession>D2U9A3</accession>
<dbReference type="GO" id="GO:0006313">
    <property type="term" value="P:DNA transposition"/>
    <property type="evidence" value="ECO:0007669"/>
    <property type="project" value="InterPro"/>
</dbReference>
<dbReference type="RefSeq" id="WP_012916843.1">
    <property type="nucleotide sequence ID" value="NC_013722.1"/>
</dbReference>
<name>D2U9A3_XANAP</name>
<gene>
    <name evidence="2" type="ordered locus">XALc_2365</name>
</gene>
<dbReference type="STRING" id="380358.XALC_2365"/>
<evidence type="ECO:0000313" key="3">
    <source>
        <dbReference type="Proteomes" id="UP000001890"/>
    </source>
</evidence>
<dbReference type="EMBL" id="FP565176">
    <property type="protein sequence ID" value="CBA16845.1"/>
    <property type="molecule type" value="Genomic_DNA"/>
</dbReference>
<evidence type="ECO:0000259" key="1">
    <source>
        <dbReference type="Pfam" id="PF01609"/>
    </source>
</evidence>
<protein>
    <submittedName>
        <fullName evidence="2">Putative isxal5 transposase protein</fullName>
    </submittedName>
</protein>
<dbReference type="AlphaFoldDB" id="D2U9A3"/>
<dbReference type="OrthoDB" id="6009139at2"/>
<keyword evidence="3" id="KW-1185">Reference proteome</keyword>
<evidence type="ECO:0000313" key="2">
    <source>
        <dbReference type="EMBL" id="CBA16845.1"/>
    </source>
</evidence>
<dbReference type="Proteomes" id="UP000001890">
    <property type="component" value="Chromosome"/>
</dbReference>
<dbReference type="GO" id="GO:0003677">
    <property type="term" value="F:DNA binding"/>
    <property type="evidence" value="ECO:0007669"/>
    <property type="project" value="InterPro"/>
</dbReference>
<proteinExistence type="predicted"/>
<dbReference type="Pfam" id="PF01609">
    <property type="entry name" value="DDE_Tnp_1"/>
    <property type="match status" value="1"/>
</dbReference>
<dbReference type="InterPro" id="IPR002559">
    <property type="entry name" value="Transposase_11"/>
</dbReference>
<dbReference type="GeneID" id="300796894"/>
<sequence>MHANVDRRWGFIRVDEVSSVNGHDSRYLERLLDTGNTARTIRADSAYADRDREARLKEEGYRVDIQHKDTRGRTLNQSQQRRNHRIAKDRVFVEHAFARLTQQGCKCLRTLGLASAKVVIGLNFPVITCWVWRDCSRPICCRLRLGCSR</sequence>
<dbReference type="eggNOG" id="COG3039">
    <property type="taxonomic scope" value="Bacteria"/>
</dbReference>